<gene>
    <name evidence="1" type="ORF">MCHLO_02554</name>
</gene>
<organism evidence="1 2">
    <name type="scientific">Mycena chlorophos</name>
    <name type="common">Agaric fungus</name>
    <name type="synonym">Agaricus chlorophos</name>
    <dbReference type="NCBI Taxonomy" id="658473"/>
    <lineage>
        <taxon>Eukaryota</taxon>
        <taxon>Fungi</taxon>
        <taxon>Dikarya</taxon>
        <taxon>Basidiomycota</taxon>
        <taxon>Agaricomycotina</taxon>
        <taxon>Agaricomycetes</taxon>
        <taxon>Agaricomycetidae</taxon>
        <taxon>Agaricales</taxon>
        <taxon>Marasmiineae</taxon>
        <taxon>Mycenaceae</taxon>
        <taxon>Mycena</taxon>
    </lineage>
</organism>
<protein>
    <submittedName>
        <fullName evidence="1">Uncharacterized protein</fullName>
    </submittedName>
</protein>
<keyword evidence="2" id="KW-1185">Reference proteome</keyword>
<dbReference type="EMBL" id="DF840395">
    <property type="protein sequence ID" value="GAT44955.1"/>
    <property type="molecule type" value="Genomic_DNA"/>
</dbReference>
<proteinExistence type="predicted"/>
<sequence length="213" mass="23566">MSTVDSALPAMVISPCIVHIAFSPHSVHLPGLPSHFAFLQLPVRLYPVIGSRSPYACCDYTRLVNIYQISTVPRSRCRAFNAVIVVRIFSYNCLARRLIHLKTSTTCFIPLYTLSCQHLPSLYCPSILLPRIRRRHNHPYVFLVAVHGHEPPPVLSTCCEYLLSLDPVAAISGRCNRPRFPASCIVAVPQLVDVRLAPSLCASTSDSAACNLK</sequence>
<evidence type="ECO:0000313" key="2">
    <source>
        <dbReference type="Proteomes" id="UP000815677"/>
    </source>
</evidence>
<name>A0ABQ0L244_MYCCL</name>
<accession>A0ABQ0L244</accession>
<dbReference type="Proteomes" id="UP000815677">
    <property type="component" value="Unassembled WGS sequence"/>
</dbReference>
<evidence type="ECO:0000313" key="1">
    <source>
        <dbReference type="EMBL" id="GAT44955.1"/>
    </source>
</evidence>
<reference evidence="1" key="1">
    <citation type="submission" date="2014-09" db="EMBL/GenBank/DDBJ databases">
        <title>Genome sequence of the luminous mushroom Mycena chlorophos for searching fungal bioluminescence genes.</title>
        <authorList>
            <person name="Tanaka Y."/>
            <person name="Kasuga D."/>
            <person name="Oba Y."/>
            <person name="Hase S."/>
            <person name="Sato K."/>
            <person name="Oba Y."/>
            <person name="Sakakibara Y."/>
        </authorList>
    </citation>
    <scope>NUCLEOTIDE SEQUENCE</scope>
</reference>